<sequence length="136" mass="15217">MRSKTHAKTGLARFRDDESGTFTIEVVIWSPLLIGCLLLIIDFSYLMMINAEMWHASRDTARAVSIHRITPDEAEAYLRDQLVFQRDDYDIEVRTTSADVVARVSLDAASAALTPIIGQYVMGDIGAQVAMLREPE</sequence>
<gene>
    <name evidence="3" type="ORF">Ga0080559_TMP4738</name>
</gene>
<dbReference type="EMBL" id="CP014796">
    <property type="protein sequence ID" value="APX25534.1"/>
    <property type="molecule type" value="Genomic_DNA"/>
</dbReference>
<dbReference type="OrthoDB" id="7873328at2"/>
<evidence type="ECO:0000313" key="4">
    <source>
        <dbReference type="Proteomes" id="UP000186559"/>
    </source>
</evidence>
<accession>A0A1U7DBJ1</accession>
<dbReference type="AlphaFoldDB" id="A0A1U7DBJ1"/>
<evidence type="ECO:0000256" key="1">
    <source>
        <dbReference type="SAM" id="Phobius"/>
    </source>
</evidence>
<feature type="domain" description="TadE-like" evidence="2">
    <location>
        <begin position="20"/>
        <end position="62"/>
    </location>
</feature>
<dbReference type="Pfam" id="PF07811">
    <property type="entry name" value="TadE"/>
    <property type="match status" value="1"/>
</dbReference>
<keyword evidence="1" id="KW-1133">Transmembrane helix</keyword>
<organism evidence="3 4">
    <name type="scientific">Salipiger profundus</name>
    <dbReference type="NCBI Taxonomy" id="1229727"/>
    <lineage>
        <taxon>Bacteria</taxon>
        <taxon>Pseudomonadati</taxon>
        <taxon>Pseudomonadota</taxon>
        <taxon>Alphaproteobacteria</taxon>
        <taxon>Rhodobacterales</taxon>
        <taxon>Roseobacteraceae</taxon>
        <taxon>Salipiger</taxon>
    </lineage>
</organism>
<dbReference type="InterPro" id="IPR012495">
    <property type="entry name" value="TadE-like_dom"/>
</dbReference>
<dbReference type="Proteomes" id="UP000186559">
    <property type="component" value="Chromosome"/>
</dbReference>
<evidence type="ECO:0000259" key="2">
    <source>
        <dbReference type="Pfam" id="PF07811"/>
    </source>
</evidence>
<dbReference type="STRING" id="1229727.Ga0080559_TMP4738"/>
<keyword evidence="1" id="KW-0812">Transmembrane</keyword>
<proteinExistence type="predicted"/>
<dbReference type="RefSeq" id="WP_076625059.1">
    <property type="nucleotide sequence ID" value="NZ_BMEW01000002.1"/>
</dbReference>
<keyword evidence="4" id="KW-1185">Reference proteome</keyword>
<keyword evidence="1" id="KW-0472">Membrane</keyword>
<feature type="transmembrane region" description="Helical" evidence="1">
    <location>
        <begin position="26"/>
        <end position="48"/>
    </location>
</feature>
<dbReference type="KEGG" id="tpro:Ga0080559_TMP4738"/>
<name>A0A1U7DBJ1_9RHOB</name>
<protein>
    <submittedName>
        <fullName evidence="3">TadE-like protein</fullName>
    </submittedName>
</protein>
<evidence type="ECO:0000313" key="3">
    <source>
        <dbReference type="EMBL" id="APX25534.1"/>
    </source>
</evidence>
<reference evidence="3 4" key="1">
    <citation type="submission" date="2016-03" db="EMBL/GenBank/DDBJ databases">
        <title>Deep-sea bacteria in the southern Pacific.</title>
        <authorList>
            <person name="Tang K."/>
        </authorList>
    </citation>
    <scope>NUCLEOTIDE SEQUENCE [LARGE SCALE GENOMIC DNA]</scope>
    <source>
        <strain evidence="3 4">JLT2016</strain>
    </source>
</reference>